<dbReference type="Proteomes" id="UP000011693">
    <property type="component" value="Unassembled WGS sequence"/>
</dbReference>
<dbReference type="NCBIfam" id="TIGR02734">
    <property type="entry name" value="crtI_fam"/>
    <property type="match status" value="1"/>
</dbReference>
<feature type="compositionally biased region" description="Basic and acidic residues" evidence="4">
    <location>
        <begin position="105"/>
        <end position="115"/>
    </location>
</feature>
<evidence type="ECO:0000256" key="3">
    <source>
        <dbReference type="ARBA" id="ARBA00023002"/>
    </source>
</evidence>
<name>M0B357_9EURY</name>
<evidence type="ECO:0000313" key="7">
    <source>
        <dbReference type="Proteomes" id="UP000011693"/>
    </source>
</evidence>
<keyword evidence="2" id="KW-0125">Carotenoid biosynthesis</keyword>
<dbReference type="GO" id="GO:0016117">
    <property type="term" value="P:carotenoid biosynthetic process"/>
    <property type="evidence" value="ECO:0007669"/>
    <property type="project" value="UniProtKB-KW"/>
</dbReference>
<organism evidence="6 7">
    <name type="scientific">Natrialba chahannaoensis JCM 10990</name>
    <dbReference type="NCBI Taxonomy" id="1227492"/>
    <lineage>
        <taxon>Archaea</taxon>
        <taxon>Methanobacteriati</taxon>
        <taxon>Methanobacteriota</taxon>
        <taxon>Stenosarchaea group</taxon>
        <taxon>Halobacteria</taxon>
        <taxon>Halobacteriales</taxon>
        <taxon>Natrialbaceae</taxon>
        <taxon>Natrialba</taxon>
    </lineage>
</organism>
<dbReference type="InterPro" id="IPR014105">
    <property type="entry name" value="Carotenoid/retinoid_OxRdtase"/>
</dbReference>
<evidence type="ECO:0000256" key="2">
    <source>
        <dbReference type="ARBA" id="ARBA00022746"/>
    </source>
</evidence>
<accession>M0B357</accession>
<proteinExistence type="predicted"/>
<dbReference type="STRING" id="1227492.C482_02311"/>
<comment type="pathway">
    <text evidence="1">Carotenoid biosynthesis.</text>
</comment>
<comment type="caution">
    <text evidence="6">The sequence shown here is derived from an EMBL/GenBank/DDBJ whole genome shotgun (WGS) entry which is preliminary data.</text>
</comment>
<dbReference type="Pfam" id="PF01593">
    <property type="entry name" value="Amino_oxidase"/>
    <property type="match status" value="1"/>
</dbReference>
<protein>
    <submittedName>
        <fullName evidence="6">Phytoene desaturase</fullName>
    </submittedName>
</protein>
<feature type="region of interest" description="Disordered" evidence="4">
    <location>
        <begin position="105"/>
        <end position="135"/>
    </location>
</feature>
<evidence type="ECO:0000313" key="6">
    <source>
        <dbReference type="EMBL" id="ELZ05346.1"/>
    </source>
</evidence>
<dbReference type="RefSeq" id="WP_006165749.1">
    <property type="nucleotide sequence ID" value="NZ_AOIN01000017.1"/>
</dbReference>
<evidence type="ECO:0000256" key="1">
    <source>
        <dbReference type="ARBA" id="ARBA00004829"/>
    </source>
</evidence>
<dbReference type="PANTHER" id="PTHR43734">
    <property type="entry name" value="PHYTOENE DESATURASE"/>
    <property type="match status" value="1"/>
</dbReference>
<dbReference type="InterPro" id="IPR036188">
    <property type="entry name" value="FAD/NAD-bd_sf"/>
</dbReference>
<dbReference type="OrthoDB" id="40741at2157"/>
<keyword evidence="3" id="KW-0560">Oxidoreductase</keyword>
<dbReference type="SUPFAM" id="SSF51905">
    <property type="entry name" value="FAD/NAD(P)-binding domain"/>
    <property type="match status" value="1"/>
</dbReference>
<evidence type="ECO:0000259" key="5">
    <source>
        <dbReference type="Pfam" id="PF01593"/>
    </source>
</evidence>
<dbReference type="PATRIC" id="fig|1227492.4.peg.454"/>
<gene>
    <name evidence="6" type="ORF">C482_02311</name>
</gene>
<sequence length="527" mass="58845">MQPLSGSSVVIVGAGVGGLSTACYLADAGADVRVVEQNDQLGGRASRLERDGFRFDMGPSWYLMPDVFERFFATFDRTPTDYYELTHLDPHYRIFFKESTTRDLEPDGTRVRTDGDAPAATAMTGSSQIPGDRVDITPDLERTKELFEMYEEGAGEALERYLEKSRENYEVGMEHFVYEDRSRLRDYIDPAVARQARGLSLLGSMQGHVEDYFDHPQLQQIMQYTLVFLGGSPSNTPALYNLMSHVDFNLGVWYPEGGIGGVIDAFVELGRELGVQYDTGRSVTKIKGRTGAFLVETADGPLRPDLVVSNTDYAHTEQELLTPERRGYDADYWESRTYAPSAFLLYLGVEGDVDELAHHTLVLPTDWEEHFDQIFENPQWPEDPAYYLCVPSETDDTVAPDGHSALFVLVPIAPGLEDTPELRDQYRDLILDDIETYTGASLRDRIVFEEDFCVSDFASRYNSYDGTALGLAHTLRQTALFRPPHRSKQVDGLYFTGSDTTPGIGVPMCLISGELTADAVLEDHGSA</sequence>
<feature type="domain" description="Amine oxidase" evidence="5">
    <location>
        <begin position="17"/>
        <end position="521"/>
    </location>
</feature>
<dbReference type="PANTHER" id="PTHR43734:SF1">
    <property type="entry name" value="PHYTOENE DESATURASE"/>
    <property type="match status" value="1"/>
</dbReference>
<dbReference type="EMBL" id="AOIN01000017">
    <property type="protein sequence ID" value="ELZ05346.1"/>
    <property type="molecule type" value="Genomic_DNA"/>
</dbReference>
<reference evidence="6 7" key="1">
    <citation type="journal article" date="2014" name="PLoS Genet.">
        <title>Phylogenetically driven sequencing of extremely halophilic archaea reveals strategies for static and dynamic osmo-response.</title>
        <authorList>
            <person name="Becker E.A."/>
            <person name="Seitzer P.M."/>
            <person name="Tritt A."/>
            <person name="Larsen D."/>
            <person name="Krusor M."/>
            <person name="Yao A.I."/>
            <person name="Wu D."/>
            <person name="Madern D."/>
            <person name="Eisen J.A."/>
            <person name="Darling A.E."/>
            <person name="Facciotti M.T."/>
        </authorList>
    </citation>
    <scope>NUCLEOTIDE SEQUENCE [LARGE SCALE GENOMIC DNA]</scope>
    <source>
        <strain evidence="6 7">JCM 10990</strain>
    </source>
</reference>
<dbReference type="Gene3D" id="3.50.50.60">
    <property type="entry name" value="FAD/NAD(P)-binding domain"/>
    <property type="match status" value="2"/>
</dbReference>
<dbReference type="GO" id="GO:0016491">
    <property type="term" value="F:oxidoreductase activity"/>
    <property type="evidence" value="ECO:0007669"/>
    <property type="project" value="UniProtKB-KW"/>
</dbReference>
<dbReference type="AlphaFoldDB" id="M0B357"/>
<keyword evidence="7" id="KW-1185">Reference proteome</keyword>
<evidence type="ECO:0000256" key="4">
    <source>
        <dbReference type="SAM" id="MobiDB-lite"/>
    </source>
</evidence>
<dbReference type="InterPro" id="IPR002937">
    <property type="entry name" value="Amino_oxidase"/>
</dbReference>